<dbReference type="InterPro" id="IPR031107">
    <property type="entry name" value="Small_HSP"/>
</dbReference>
<dbReference type="CDD" id="cd06464">
    <property type="entry name" value="ACD_sHsps-like"/>
    <property type="match status" value="1"/>
</dbReference>
<dbReference type="AlphaFoldDB" id="A0A975RK64"/>
<dbReference type="PANTHER" id="PTHR11527">
    <property type="entry name" value="HEAT-SHOCK PROTEIN 20 FAMILY MEMBER"/>
    <property type="match status" value="1"/>
</dbReference>
<dbReference type="InterPro" id="IPR002068">
    <property type="entry name" value="A-crystallin/Hsp20_dom"/>
</dbReference>
<proteinExistence type="inferred from homology"/>
<dbReference type="PROSITE" id="PS01031">
    <property type="entry name" value="SHSP"/>
    <property type="match status" value="1"/>
</dbReference>
<dbReference type="Gene3D" id="2.60.40.790">
    <property type="match status" value="1"/>
</dbReference>
<feature type="compositionally biased region" description="Polar residues" evidence="3">
    <location>
        <begin position="167"/>
        <end position="180"/>
    </location>
</feature>
<dbReference type="Proteomes" id="UP000680839">
    <property type="component" value="Chromosome"/>
</dbReference>
<evidence type="ECO:0000313" key="5">
    <source>
        <dbReference type="EMBL" id="QWG11142.1"/>
    </source>
</evidence>
<comment type="similarity">
    <text evidence="1 2">Belongs to the small heat shock protein (HSP20) family.</text>
</comment>
<organism evidence="5 6">
    <name type="scientific">Bradyrhizobium sediminis</name>
    <dbReference type="NCBI Taxonomy" id="2840469"/>
    <lineage>
        <taxon>Bacteria</taxon>
        <taxon>Pseudomonadati</taxon>
        <taxon>Pseudomonadota</taxon>
        <taxon>Alphaproteobacteria</taxon>
        <taxon>Hyphomicrobiales</taxon>
        <taxon>Nitrobacteraceae</taxon>
        <taxon>Bradyrhizobium</taxon>
    </lineage>
</organism>
<feature type="region of interest" description="Disordered" evidence="3">
    <location>
        <begin position="1"/>
        <end position="24"/>
    </location>
</feature>
<dbReference type="SUPFAM" id="SSF49764">
    <property type="entry name" value="HSP20-like chaperones"/>
    <property type="match status" value="1"/>
</dbReference>
<evidence type="ECO:0000256" key="2">
    <source>
        <dbReference type="RuleBase" id="RU003616"/>
    </source>
</evidence>
<dbReference type="RefSeq" id="WP_215620046.1">
    <property type="nucleotide sequence ID" value="NZ_CP076134.1"/>
</dbReference>
<sequence>MAEAATTLPIETEAGPAAPATKPADWQPFEALRNQVDRLFHDFQTGFMQAPLFRPLPDIESFWRRDLGFNVTPAIDVVEKDKAFEVTAELPGLDVKDIDIQLADGVLTIKGEKQEQKEEKTKDRYVSERRYGSFRRSLQVPGSVDAGKIEASYKSGVLTVTLPKSPDAQNNQKKIPVTSK</sequence>
<gene>
    <name evidence="5" type="ORF">KMZ29_15360</name>
</gene>
<name>A0A975RK64_9BRAD</name>
<dbReference type="Pfam" id="PF00011">
    <property type="entry name" value="HSP20"/>
    <property type="match status" value="1"/>
</dbReference>
<evidence type="ECO:0000259" key="4">
    <source>
        <dbReference type="PROSITE" id="PS01031"/>
    </source>
</evidence>
<dbReference type="EMBL" id="CP076134">
    <property type="protein sequence ID" value="QWG11142.1"/>
    <property type="molecule type" value="Genomic_DNA"/>
</dbReference>
<evidence type="ECO:0000256" key="3">
    <source>
        <dbReference type="SAM" id="MobiDB-lite"/>
    </source>
</evidence>
<reference evidence="5" key="1">
    <citation type="submission" date="2021-06" db="EMBL/GenBank/DDBJ databases">
        <title>Bradyrhizobium sp. S2-20-1 Genome sequencing.</title>
        <authorList>
            <person name="Jin L."/>
        </authorList>
    </citation>
    <scope>NUCLEOTIDE SEQUENCE</scope>
    <source>
        <strain evidence="5">S2-20-1</strain>
    </source>
</reference>
<feature type="region of interest" description="Disordered" evidence="3">
    <location>
        <begin position="161"/>
        <end position="180"/>
    </location>
</feature>
<evidence type="ECO:0000256" key="1">
    <source>
        <dbReference type="PROSITE-ProRule" id="PRU00285"/>
    </source>
</evidence>
<evidence type="ECO:0000313" key="6">
    <source>
        <dbReference type="Proteomes" id="UP000680839"/>
    </source>
</evidence>
<protein>
    <submittedName>
        <fullName evidence="5">Hsp20/alpha crystallin family protein</fullName>
    </submittedName>
</protein>
<accession>A0A975RK64</accession>
<feature type="domain" description="SHSP" evidence="4">
    <location>
        <begin position="66"/>
        <end position="180"/>
    </location>
</feature>
<dbReference type="InterPro" id="IPR008978">
    <property type="entry name" value="HSP20-like_chaperone"/>
</dbReference>